<evidence type="ECO:0000313" key="2">
    <source>
        <dbReference type="EMBL" id="ELU37737.1"/>
    </source>
</evidence>
<protein>
    <submittedName>
        <fullName evidence="2">Uncharacterized protein</fullName>
    </submittedName>
</protein>
<evidence type="ECO:0000256" key="1">
    <source>
        <dbReference type="SAM" id="SignalP"/>
    </source>
</evidence>
<dbReference type="Proteomes" id="UP000011668">
    <property type="component" value="Unassembled WGS sequence"/>
</dbReference>
<proteinExistence type="predicted"/>
<evidence type="ECO:0000313" key="3">
    <source>
        <dbReference type="Proteomes" id="UP000011668"/>
    </source>
</evidence>
<dbReference type="AlphaFoldDB" id="L8WLU2"/>
<keyword evidence="1" id="KW-0732">Signal</keyword>
<feature type="signal peptide" evidence="1">
    <location>
        <begin position="1"/>
        <end position="22"/>
    </location>
</feature>
<gene>
    <name evidence="2" type="ORF">AG1IA_08227</name>
</gene>
<name>L8WLU2_THACA</name>
<organism evidence="2 3">
    <name type="scientific">Thanatephorus cucumeris (strain AG1-IA)</name>
    <name type="common">Rice sheath blight fungus</name>
    <name type="synonym">Rhizoctonia solani</name>
    <dbReference type="NCBI Taxonomy" id="983506"/>
    <lineage>
        <taxon>Eukaryota</taxon>
        <taxon>Fungi</taxon>
        <taxon>Dikarya</taxon>
        <taxon>Basidiomycota</taxon>
        <taxon>Agaricomycotina</taxon>
        <taxon>Agaricomycetes</taxon>
        <taxon>Cantharellales</taxon>
        <taxon>Ceratobasidiaceae</taxon>
        <taxon>Rhizoctonia</taxon>
        <taxon>Rhizoctonia solani AG-1</taxon>
    </lineage>
</organism>
<dbReference type="EMBL" id="AFRT01002477">
    <property type="protein sequence ID" value="ELU37737.1"/>
    <property type="molecule type" value="Genomic_DNA"/>
</dbReference>
<keyword evidence="3" id="KW-1185">Reference proteome</keyword>
<dbReference type="HOGENOM" id="CLU_694797_0_0_1"/>
<accession>L8WLU2</accession>
<feature type="chain" id="PRO_5003997369" evidence="1">
    <location>
        <begin position="23"/>
        <end position="397"/>
    </location>
</feature>
<comment type="caution">
    <text evidence="2">The sequence shown here is derived from an EMBL/GenBank/DDBJ whole genome shotgun (WGS) entry which is preliminary data.</text>
</comment>
<reference evidence="2 3" key="1">
    <citation type="journal article" date="2013" name="Nat. Commun.">
        <title>The evolution and pathogenic mechanisms of the rice sheath blight pathogen.</title>
        <authorList>
            <person name="Zheng A."/>
            <person name="Lin R."/>
            <person name="Xu L."/>
            <person name="Qin P."/>
            <person name="Tang C."/>
            <person name="Ai P."/>
            <person name="Zhang D."/>
            <person name="Liu Y."/>
            <person name="Sun Z."/>
            <person name="Feng H."/>
            <person name="Wang Y."/>
            <person name="Chen Y."/>
            <person name="Liang X."/>
            <person name="Fu R."/>
            <person name="Li Q."/>
            <person name="Zhang J."/>
            <person name="Yu X."/>
            <person name="Xie Z."/>
            <person name="Ding L."/>
            <person name="Guan P."/>
            <person name="Tang J."/>
            <person name="Liang Y."/>
            <person name="Wang S."/>
            <person name="Deng Q."/>
            <person name="Li S."/>
            <person name="Zhu J."/>
            <person name="Wang L."/>
            <person name="Liu H."/>
            <person name="Li P."/>
        </authorList>
    </citation>
    <scope>NUCLEOTIDE SEQUENCE [LARGE SCALE GENOMIC DNA]</scope>
    <source>
        <strain evidence="3">AG-1 IA</strain>
    </source>
</reference>
<sequence>MLSKTFAPSLAFTALLTPFSASKGLQEAHLKCIWTSSAGRSYTTQVTVCMRQSGRMERSDDRHNHEEGLTNGRRCMHSSIVLFTSEFIDPSYLRPRFDLPVVQSFQPCWFASPPVWYVVMSRVRLDKWGNYWHERHDLLDNTDPKTPSHTYLSCGPAGNDHTAAPIRPVGCACFGGQGPTCPWDTRIQTSSSTMATLKPQHAKVDKRYPYRMSVLLFRVQVIPFRRYAYHIEDGPCLNHEGRCSLAEWSHVIRVVSPWPDISQAIDFLEDKRTSEDRVALTVGRLPSALNEEKGQAELYVASPVDVSPEHSTRASMIVERVELCLTWERRQRCAIDAAWKAMRDDRIGWRLSLIIGLSRSYQRDRFLAGGWWLIELADARLGVYSQQGTAIVSRNLL</sequence>